<evidence type="ECO:0000256" key="12">
    <source>
        <dbReference type="ARBA" id="ARBA00022989"/>
    </source>
</evidence>
<evidence type="ECO:0000256" key="13">
    <source>
        <dbReference type="ARBA" id="ARBA00023136"/>
    </source>
</evidence>
<dbReference type="InterPro" id="IPR032675">
    <property type="entry name" value="LRR_dom_sf"/>
</dbReference>
<evidence type="ECO:0000256" key="6">
    <source>
        <dbReference type="ARBA" id="ARBA00022692"/>
    </source>
</evidence>
<evidence type="ECO:0000256" key="3">
    <source>
        <dbReference type="ARBA" id="ARBA00022553"/>
    </source>
</evidence>
<keyword evidence="13 17" id="KW-0472">Membrane</keyword>
<sequence length="901" mass="101149">MRNEENKVKQGEQQEDKNKSSLMMSRTFKSLLFPLLGGFALMLLVHAQDESGFISIDCGLAGNSSYTEKTTGINYTSDTNFIDTGEVKFVSHDYKNEYQQQYWSVRSFPEGIRNCYKINVTSGSKYLIRASFLYGNYDGQNKFAEFELHLGPNLWDYVKFGSMAIRVPFISTIEIRPLLNETYQTQVGSLALVSRYDTGALAATFEGYRYPKDIHDRFWYIYARDDWTQINTSLTVNPGLFYKPPSDVMRTAATPKSASGSLDFSWKPVDKNSEYYVYMHFAEVEKLKTNHSRQQYVTKNGVLFQELFSPEYLYTRTLFTRLAIGGEVQYNFSIFAAENSTLKPIVNAIELYMVKEFLESETNEEDFDTITNIKSTYKVTKNWQGDPCAPEVFLWNGLNCSYRENETPRITSLNLSSNGLTGEIALSIANLTMIQTLDLSNNSLTGQIPDFLSQLPNLNVLNLEKNKLTGPVPVGLIERRNNGLLSLSCPAANVTEDIILLVPIINQNLTIVAINHLDISLCENLNMPEQVSCEKKETKKRKQNSNIVPIVVPIVGISILLLSVAAIWLGIKRRRQNATIGSLESRKRQFTYSEILNITNNLEKTLGKGGFGTVYYGCIDKTEVAVKMLSPSSVQGPQQFHAEACLLSNPQSHVDLLLRVHHINLISLVGYCNDKTNKGLVYEYMANGNLQNHLAGSSSNVLTWKSEFCNTGLEYMHHGCTPPMIHRDVKSSNILLNENFQAKISDFGLSRNFTEEDGTPIFTGVAGTPGYLAPEYHDSNRLNEKSDVYSFGVVLLEIITGRPVYSNTHDERIHISNWVAFMLSNGDISGIVDRRLEGSFNVNSVWKAVEIATSCTSADAIKRPTMSEVVMGIRECLATEIAQTNHTGIETNLVPMESPTV</sequence>
<keyword evidence="11 15" id="KW-0067">ATP-binding</keyword>
<dbReference type="Gene3D" id="3.30.200.20">
    <property type="entry name" value="Phosphorylase Kinase, domain 1"/>
    <property type="match status" value="1"/>
</dbReference>
<dbReference type="PROSITE" id="PS50011">
    <property type="entry name" value="PROTEIN_KINASE_DOM"/>
    <property type="match status" value="1"/>
</dbReference>
<evidence type="ECO:0000256" key="8">
    <source>
        <dbReference type="ARBA" id="ARBA00022737"/>
    </source>
</evidence>
<keyword evidence="2" id="KW-0723">Serine/threonine-protein kinase</keyword>
<dbReference type="SMART" id="SM00220">
    <property type="entry name" value="S_TKc"/>
    <property type="match status" value="1"/>
</dbReference>
<dbReference type="Gene3D" id="1.10.510.10">
    <property type="entry name" value="Transferase(Phosphotransferase) domain 1"/>
    <property type="match status" value="1"/>
</dbReference>
<keyword evidence="5" id="KW-0808">Transferase</keyword>
<dbReference type="PANTHER" id="PTHR45631:SF202">
    <property type="entry name" value="SENESCENCE-INDUCED RECEPTOR-LIKE SERINE_THREONINE-PROTEIN KINASE"/>
    <property type="match status" value="1"/>
</dbReference>
<dbReference type="FunFam" id="3.80.10.10:FF:000129">
    <property type="entry name" value="Leucine-rich repeat receptor-like kinase"/>
    <property type="match status" value="1"/>
</dbReference>
<dbReference type="AlphaFoldDB" id="A0A4Y1R4D9"/>
<accession>A0A4Y1R4D9</accession>
<evidence type="ECO:0000256" key="14">
    <source>
        <dbReference type="ARBA" id="ARBA00023170"/>
    </source>
</evidence>
<dbReference type="Pfam" id="PF13855">
    <property type="entry name" value="LRR_8"/>
    <property type="match status" value="1"/>
</dbReference>
<dbReference type="EMBL" id="AP019299">
    <property type="protein sequence ID" value="BBG98896.1"/>
    <property type="molecule type" value="Genomic_DNA"/>
</dbReference>
<dbReference type="InterPro" id="IPR000719">
    <property type="entry name" value="Prot_kinase_dom"/>
</dbReference>
<dbReference type="InterPro" id="IPR008271">
    <property type="entry name" value="Ser/Thr_kinase_AS"/>
</dbReference>
<evidence type="ECO:0000256" key="7">
    <source>
        <dbReference type="ARBA" id="ARBA00022729"/>
    </source>
</evidence>
<keyword evidence="6 17" id="KW-0812">Transmembrane</keyword>
<evidence type="ECO:0000256" key="4">
    <source>
        <dbReference type="ARBA" id="ARBA00022614"/>
    </source>
</evidence>
<reference evidence="19" key="1">
    <citation type="journal article" date="2019" name="Science">
        <title>Mutation of a bHLH transcription factor allowed almond domestication.</title>
        <authorList>
            <person name="Sanchez-Perez R."/>
            <person name="Pavan S."/>
            <person name="Mazzeo R."/>
            <person name="Moldovan C."/>
            <person name="Aiese Cigliano R."/>
            <person name="Del Cueto J."/>
            <person name="Ricciardi F."/>
            <person name="Lotti C."/>
            <person name="Ricciardi L."/>
            <person name="Dicenta F."/>
            <person name="Lopez-Marques R.L."/>
            <person name="Lindberg Moller B."/>
        </authorList>
    </citation>
    <scope>NUCLEOTIDE SEQUENCE</scope>
</reference>
<dbReference type="Pfam" id="PF00069">
    <property type="entry name" value="Pkinase"/>
    <property type="match status" value="1"/>
</dbReference>
<evidence type="ECO:0000313" key="19">
    <source>
        <dbReference type="EMBL" id="BBG98896.1"/>
    </source>
</evidence>
<name>A0A4Y1R4D9_PRUDU</name>
<dbReference type="GO" id="GO:0005524">
    <property type="term" value="F:ATP binding"/>
    <property type="evidence" value="ECO:0007669"/>
    <property type="project" value="UniProtKB-UniRule"/>
</dbReference>
<evidence type="ECO:0000256" key="16">
    <source>
        <dbReference type="SAM" id="MobiDB-lite"/>
    </source>
</evidence>
<feature type="binding site" evidence="15">
    <location>
        <position position="627"/>
    </location>
    <ligand>
        <name>ATP</name>
        <dbReference type="ChEBI" id="CHEBI:30616"/>
    </ligand>
</feature>
<feature type="non-terminal residue" evidence="19">
    <location>
        <position position="901"/>
    </location>
</feature>
<evidence type="ECO:0000256" key="9">
    <source>
        <dbReference type="ARBA" id="ARBA00022741"/>
    </source>
</evidence>
<evidence type="ECO:0000256" key="15">
    <source>
        <dbReference type="PROSITE-ProRule" id="PRU10141"/>
    </source>
</evidence>
<dbReference type="InterPro" id="IPR024788">
    <property type="entry name" value="Malectin-like_Carb-bd_dom"/>
</dbReference>
<keyword evidence="8" id="KW-0677">Repeat</keyword>
<feature type="compositionally biased region" description="Basic and acidic residues" evidence="16">
    <location>
        <begin position="1"/>
        <end position="19"/>
    </location>
</feature>
<dbReference type="InterPro" id="IPR017441">
    <property type="entry name" value="Protein_kinase_ATP_BS"/>
</dbReference>
<organism evidence="19">
    <name type="scientific">Prunus dulcis</name>
    <name type="common">Almond</name>
    <name type="synonym">Amygdalus dulcis</name>
    <dbReference type="NCBI Taxonomy" id="3755"/>
    <lineage>
        <taxon>Eukaryota</taxon>
        <taxon>Viridiplantae</taxon>
        <taxon>Streptophyta</taxon>
        <taxon>Embryophyta</taxon>
        <taxon>Tracheophyta</taxon>
        <taxon>Spermatophyta</taxon>
        <taxon>Magnoliopsida</taxon>
        <taxon>eudicotyledons</taxon>
        <taxon>Gunneridae</taxon>
        <taxon>Pentapetalae</taxon>
        <taxon>rosids</taxon>
        <taxon>fabids</taxon>
        <taxon>Rosales</taxon>
        <taxon>Rosaceae</taxon>
        <taxon>Amygdaloideae</taxon>
        <taxon>Amygdaleae</taxon>
        <taxon>Prunus</taxon>
    </lineage>
</organism>
<dbReference type="PROSITE" id="PS00108">
    <property type="entry name" value="PROTEIN_KINASE_ST"/>
    <property type="match status" value="1"/>
</dbReference>
<keyword evidence="9 15" id="KW-0547">Nucleotide-binding</keyword>
<dbReference type="PRINTS" id="PR00019">
    <property type="entry name" value="LEURICHRPT"/>
</dbReference>
<feature type="domain" description="Protein kinase" evidence="18">
    <location>
        <begin position="600"/>
        <end position="877"/>
    </location>
</feature>
<keyword evidence="4" id="KW-0433">Leucine-rich repeat</keyword>
<dbReference type="FunFam" id="1.10.510.10:FF:000146">
    <property type="entry name" value="LRR receptor-like serine/threonine-protein kinase IOS1"/>
    <property type="match status" value="1"/>
</dbReference>
<dbReference type="InterPro" id="IPR011009">
    <property type="entry name" value="Kinase-like_dom_sf"/>
</dbReference>
<proteinExistence type="predicted"/>
<evidence type="ECO:0000256" key="2">
    <source>
        <dbReference type="ARBA" id="ARBA00022527"/>
    </source>
</evidence>
<evidence type="ECO:0000256" key="17">
    <source>
        <dbReference type="SAM" id="Phobius"/>
    </source>
</evidence>
<feature type="region of interest" description="Disordered" evidence="16">
    <location>
        <begin position="1"/>
        <end position="20"/>
    </location>
</feature>
<dbReference type="SUPFAM" id="SSF52058">
    <property type="entry name" value="L domain-like"/>
    <property type="match status" value="1"/>
</dbReference>
<evidence type="ECO:0000259" key="18">
    <source>
        <dbReference type="PROSITE" id="PS50011"/>
    </source>
</evidence>
<feature type="transmembrane region" description="Helical" evidence="17">
    <location>
        <begin position="547"/>
        <end position="571"/>
    </location>
</feature>
<protein>
    <submittedName>
        <fullName evidence="19">Leucine-rich repeat transmembrane protein kinase protein</fullName>
    </submittedName>
</protein>
<evidence type="ECO:0000256" key="11">
    <source>
        <dbReference type="ARBA" id="ARBA00022840"/>
    </source>
</evidence>
<evidence type="ECO:0000256" key="10">
    <source>
        <dbReference type="ARBA" id="ARBA00022777"/>
    </source>
</evidence>
<keyword evidence="7" id="KW-0732">Signal</keyword>
<dbReference type="InterPro" id="IPR001611">
    <property type="entry name" value="Leu-rich_rpt"/>
</dbReference>
<dbReference type="PROSITE" id="PS00107">
    <property type="entry name" value="PROTEIN_KINASE_ATP"/>
    <property type="match status" value="1"/>
</dbReference>
<keyword evidence="10 19" id="KW-0418">Kinase</keyword>
<dbReference type="GO" id="GO:0016020">
    <property type="term" value="C:membrane"/>
    <property type="evidence" value="ECO:0007669"/>
    <property type="project" value="UniProtKB-SubCell"/>
</dbReference>
<dbReference type="Pfam" id="PF12819">
    <property type="entry name" value="Malectin_like"/>
    <property type="match status" value="2"/>
</dbReference>
<keyword evidence="12 17" id="KW-1133">Transmembrane helix</keyword>
<keyword evidence="3" id="KW-0597">Phosphoprotein</keyword>
<evidence type="ECO:0000256" key="1">
    <source>
        <dbReference type="ARBA" id="ARBA00004167"/>
    </source>
</evidence>
<dbReference type="PANTHER" id="PTHR45631">
    <property type="entry name" value="OS07G0107800 PROTEIN-RELATED"/>
    <property type="match status" value="1"/>
</dbReference>
<dbReference type="GO" id="GO:0004674">
    <property type="term" value="F:protein serine/threonine kinase activity"/>
    <property type="evidence" value="ECO:0007669"/>
    <property type="project" value="UniProtKB-KW"/>
</dbReference>
<dbReference type="Gene3D" id="3.80.10.10">
    <property type="entry name" value="Ribonuclease Inhibitor"/>
    <property type="match status" value="1"/>
</dbReference>
<comment type="subcellular location">
    <subcellularLocation>
        <location evidence="1">Membrane</location>
        <topology evidence="1">Single-pass membrane protein</topology>
    </subcellularLocation>
</comment>
<keyword evidence="14" id="KW-0675">Receptor</keyword>
<evidence type="ECO:0000256" key="5">
    <source>
        <dbReference type="ARBA" id="ARBA00022679"/>
    </source>
</evidence>
<dbReference type="SUPFAM" id="SSF56112">
    <property type="entry name" value="Protein kinase-like (PK-like)"/>
    <property type="match status" value="1"/>
</dbReference>
<gene>
    <name evidence="19" type="ORF">Prudu_008415</name>
</gene>